<gene>
    <name evidence="1" type="ORF">BWLFYP14_01860</name>
</gene>
<proteinExistence type="predicted"/>
<organism evidence="1 2">
    <name type="scientific">Blautia wexlerae</name>
    <dbReference type="NCBI Taxonomy" id="418240"/>
    <lineage>
        <taxon>Bacteria</taxon>
        <taxon>Bacillati</taxon>
        <taxon>Bacillota</taxon>
        <taxon>Clostridia</taxon>
        <taxon>Lachnospirales</taxon>
        <taxon>Lachnospiraceae</taxon>
        <taxon>Blautia</taxon>
    </lineage>
</organism>
<dbReference type="InterPro" id="IPR043502">
    <property type="entry name" value="DNA/RNA_pol_sf"/>
</dbReference>
<dbReference type="SUPFAM" id="SSF56672">
    <property type="entry name" value="DNA/RNA polymerases"/>
    <property type="match status" value="1"/>
</dbReference>
<dbReference type="EMBL" id="CABHOF010000037">
    <property type="protein sequence ID" value="VUX65146.1"/>
    <property type="molecule type" value="Genomic_DNA"/>
</dbReference>
<dbReference type="InterPro" id="IPR023211">
    <property type="entry name" value="DNA_pol_palm_dom_sf"/>
</dbReference>
<protein>
    <submittedName>
        <fullName evidence="1">Uncharacterized protein</fullName>
    </submittedName>
</protein>
<evidence type="ECO:0000313" key="2">
    <source>
        <dbReference type="Proteomes" id="UP000366766"/>
    </source>
</evidence>
<dbReference type="AlphaFoldDB" id="A0A564WRQ9"/>
<reference evidence="1 2" key="1">
    <citation type="submission" date="2019-07" db="EMBL/GenBank/DDBJ databases">
        <authorList>
            <person name="Chang H.-W."/>
            <person name="Raman A."/>
            <person name="Venkatesh S."/>
            <person name="Gehrig J."/>
        </authorList>
    </citation>
    <scope>NUCLEOTIDE SEQUENCE [LARGE SCALE GENOMIC DNA]</scope>
    <source>
        <strain evidence="1">Blautia_wexlerae_LFYP_14</strain>
    </source>
</reference>
<keyword evidence="2" id="KW-1185">Reference proteome</keyword>
<sequence length="656" mass="76611">MIFYDFEVFERDWLAVFIDVTNQKEHVIINDKDKLRTLYERNMSNIWVGFNNRHYDQYIMKGILLGLDPKKINDWIIIQGKEGWQYSRVFNKLPMINYDVMPNPPVGLKTMEGFMGSNIKETEVPFDIKRKLTEKEIEQTVFYCRHDVEETIKVFLENVDVFNAMHGIVQAFPEYVSLSDIGSSEARITAKVLGCTKQDFNDEFDYFFLPCLRLNKYKYVQDWFSTAVKDCTEEMKINYTKAKENYEKANSIKLKKKWKSEMEKCDWTDSFRWQKYFYNRSLETVVAGIPHTFGFGGLHGATEKPIHKTGQILHVDVNNYYPSMLIAWGLVTRAAGNDNYPKVYVTRKKMKKAQVQAAKAGNKPLAKQWKKTQLPYKKMLNALSGAMKDKTNPAYDPRNNNCMCINGQLMLLDLIEHLEVIPGFELIQSNTDGLIIWIPDTDEAFEMVDDICWEWEQRCSTDKCSILLELDNISEIYQKDVNNYLWISADGDVERIGKYLKGLSAVDYDLPILNKALVDYMVKKIPVEQTINQCDDLKEFQKLVKLSDKYSHVEHEHCIPVQRVEGVRVKHTYYDYPKTQRYTYKSYRVFASNELQDGRILKCGGSRGKPEKFADTPDHCFIYNDDVNGVKVPQNLDKQWYIDLAKRRLKQFGIAA</sequence>
<evidence type="ECO:0000313" key="1">
    <source>
        <dbReference type="EMBL" id="VUX65146.1"/>
    </source>
</evidence>
<name>A0A564WRQ9_9FIRM</name>
<accession>A0A564WRQ9</accession>
<dbReference type="Gene3D" id="3.90.1600.10">
    <property type="entry name" value="Palm domain of DNA polymerase"/>
    <property type="match status" value="1"/>
</dbReference>
<dbReference type="Proteomes" id="UP000366766">
    <property type="component" value="Unassembled WGS sequence"/>
</dbReference>
<dbReference type="RefSeq" id="WP_144137012.1">
    <property type="nucleotide sequence ID" value="NZ_CABHOF010000037.1"/>
</dbReference>